<dbReference type="OrthoDB" id="197206at2759"/>
<dbReference type="PANTHER" id="PTHR46264:SF4">
    <property type="entry name" value="TYROSINE--TRNA LIGASE, CYTOPLASMIC"/>
    <property type="match status" value="1"/>
</dbReference>
<dbReference type="Proteomes" id="UP000799428">
    <property type="component" value="Unassembled WGS sequence"/>
</dbReference>
<evidence type="ECO:0000256" key="3">
    <source>
        <dbReference type="ARBA" id="ARBA00005594"/>
    </source>
</evidence>
<dbReference type="InterPro" id="IPR014729">
    <property type="entry name" value="Rossmann-like_a/b/a_fold"/>
</dbReference>
<evidence type="ECO:0000256" key="6">
    <source>
        <dbReference type="ARBA" id="ARBA00022741"/>
    </source>
</evidence>
<evidence type="ECO:0000256" key="8">
    <source>
        <dbReference type="ARBA" id="ARBA00022917"/>
    </source>
</evidence>
<evidence type="ECO:0000256" key="9">
    <source>
        <dbReference type="ARBA" id="ARBA00023146"/>
    </source>
</evidence>
<keyword evidence="8 12" id="KW-0648">Protein biosynthesis</keyword>
<dbReference type="InterPro" id="IPR050489">
    <property type="entry name" value="Tyr-tRNA_synthase"/>
</dbReference>
<feature type="coiled-coil region" evidence="13">
    <location>
        <begin position="7"/>
        <end position="41"/>
    </location>
</feature>
<comment type="similarity">
    <text evidence="3 12">Belongs to the class-I aminoacyl-tRNA synthetase family.</text>
</comment>
<evidence type="ECO:0000256" key="10">
    <source>
        <dbReference type="ARBA" id="ARBA00023242"/>
    </source>
</evidence>
<dbReference type="Gene3D" id="1.10.240.10">
    <property type="entry name" value="Tyrosyl-Transfer RNA Synthetase"/>
    <property type="match status" value="1"/>
</dbReference>
<feature type="compositionally biased region" description="Basic residues" evidence="14">
    <location>
        <begin position="402"/>
        <end position="415"/>
    </location>
</feature>
<dbReference type="PANTHER" id="PTHR46264">
    <property type="entry name" value="TYROSINE-TRNA LIGASE"/>
    <property type="match status" value="1"/>
</dbReference>
<dbReference type="NCBIfam" id="TIGR00234">
    <property type="entry name" value="tyrS"/>
    <property type="match status" value="1"/>
</dbReference>
<keyword evidence="7 12" id="KW-0067">ATP-binding</keyword>
<evidence type="ECO:0000256" key="5">
    <source>
        <dbReference type="ARBA" id="ARBA00022598"/>
    </source>
</evidence>
<feature type="region of interest" description="Disordered" evidence="14">
    <location>
        <begin position="389"/>
        <end position="455"/>
    </location>
</feature>
<evidence type="ECO:0000256" key="1">
    <source>
        <dbReference type="ARBA" id="ARBA00004123"/>
    </source>
</evidence>
<evidence type="ECO:0000256" key="2">
    <source>
        <dbReference type="ARBA" id="ARBA00004496"/>
    </source>
</evidence>
<dbReference type="FunFam" id="1.10.240.10:FF:000004">
    <property type="entry name" value="Tyrosine--tRNA ligase"/>
    <property type="match status" value="1"/>
</dbReference>
<keyword evidence="16" id="KW-1185">Reference proteome</keyword>
<dbReference type="PRINTS" id="PR01040">
    <property type="entry name" value="TRNASYNTHTYR"/>
</dbReference>
<dbReference type="GO" id="GO:0006437">
    <property type="term" value="P:tyrosyl-tRNA aminoacylation"/>
    <property type="evidence" value="ECO:0007669"/>
    <property type="project" value="InterPro"/>
</dbReference>
<dbReference type="InterPro" id="IPR002307">
    <property type="entry name" value="Tyr-tRNA-ligase"/>
</dbReference>
<dbReference type="EC" id="6.1.1.1" evidence="12"/>
<keyword evidence="6 12" id="KW-0547">Nucleotide-binding</keyword>
<name>A0A6G1KGN7_9PLEO</name>
<proteinExistence type="inferred from homology"/>
<comment type="catalytic activity">
    <reaction evidence="11 12">
        <text>tRNA(Tyr) + L-tyrosine + ATP = L-tyrosyl-tRNA(Tyr) + AMP + diphosphate + H(+)</text>
        <dbReference type="Rhea" id="RHEA:10220"/>
        <dbReference type="Rhea" id="RHEA-COMP:9706"/>
        <dbReference type="Rhea" id="RHEA-COMP:9707"/>
        <dbReference type="ChEBI" id="CHEBI:15378"/>
        <dbReference type="ChEBI" id="CHEBI:30616"/>
        <dbReference type="ChEBI" id="CHEBI:33019"/>
        <dbReference type="ChEBI" id="CHEBI:58315"/>
        <dbReference type="ChEBI" id="CHEBI:78442"/>
        <dbReference type="ChEBI" id="CHEBI:78536"/>
        <dbReference type="ChEBI" id="CHEBI:456215"/>
        <dbReference type="EC" id="6.1.1.1"/>
    </reaction>
</comment>
<keyword evidence="15" id="KW-0808">Transferase</keyword>
<protein>
    <recommendedName>
        <fullName evidence="12">Tyrosine--tRNA ligase</fullName>
        <ecNumber evidence="12">6.1.1.1</ecNumber>
    </recommendedName>
    <alternativeName>
        <fullName evidence="12">Tyrosyl-tRNA synthetase</fullName>
    </alternativeName>
</protein>
<evidence type="ECO:0000256" key="12">
    <source>
        <dbReference type="RuleBase" id="RU361234"/>
    </source>
</evidence>
<evidence type="ECO:0000256" key="11">
    <source>
        <dbReference type="ARBA" id="ARBA00048248"/>
    </source>
</evidence>
<keyword evidence="10" id="KW-0539">Nucleus</keyword>
<dbReference type="GO" id="GO:0005524">
    <property type="term" value="F:ATP binding"/>
    <property type="evidence" value="ECO:0007669"/>
    <property type="project" value="UniProtKB-KW"/>
</dbReference>
<dbReference type="EMBL" id="MU005767">
    <property type="protein sequence ID" value="KAF2711571.1"/>
    <property type="molecule type" value="Genomic_DNA"/>
</dbReference>
<keyword evidence="5 12" id="KW-0436">Ligase</keyword>
<keyword evidence="4" id="KW-0963">Cytoplasm</keyword>
<evidence type="ECO:0000256" key="13">
    <source>
        <dbReference type="SAM" id="Coils"/>
    </source>
</evidence>
<keyword evidence="9 12" id="KW-0030">Aminoacyl-tRNA synthetase</keyword>
<organism evidence="15 16">
    <name type="scientific">Pleomassaria siparia CBS 279.74</name>
    <dbReference type="NCBI Taxonomy" id="1314801"/>
    <lineage>
        <taxon>Eukaryota</taxon>
        <taxon>Fungi</taxon>
        <taxon>Dikarya</taxon>
        <taxon>Ascomycota</taxon>
        <taxon>Pezizomycotina</taxon>
        <taxon>Dothideomycetes</taxon>
        <taxon>Pleosporomycetidae</taxon>
        <taxon>Pleosporales</taxon>
        <taxon>Pleomassariaceae</taxon>
        <taxon>Pleomassaria</taxon>
    </lineage>
</organism>
<dbReference type="GO" id="GO:0016740">
    <property type="term" value="F:transferase activity"/>
    <property type="evidence" value="ECO:0007669"/>
    <property type="project" value="UniProtKB-KW"/>
</dbReference>
<reference evidence="15" key="1">
    <citation type="journal article" date="2020" name="Stud. Mycol.">
        <title>101 Dothideomycetes genomes: a test case for predicting lifestyles and emergence of pathogens.</title>
        <authorList>
            <person name="Haridas S."/>
            <person name="Albert R."/>
            <person name="Binder M."/>
            <person name="Bloem J."/>
            <person name="Labutti K."/>
            <person name="Salamov A."/>
            <person name="Andreopoulos B."/>
            <person name="Baker S."/>
            <person name="Barry K."/>
            <person name="Bills G."/>
            <person name="Bluhm B."/>
            <person name="Cannon C."/>
            <person name="Castanera R."/>
            <person name="Culley D."/>
            <person name="Daum C."/>
            <person name="Ezra D."/>
            <person name="Gonzalez J."/>
            <person name="Henrissat B."/>
            <person name="Kuo A."/>
            <person name="Liang C."/>
            <person name="Lipzen A."/>
            <person name="Lutzoni F."/>
            <person name="Magnuson J."/>
            <person name="Mondo S."/>
            <person name="Nolan M."/>
            <person name="Ohm R."/>
            <person name="Pangilinan J."/>
            <person name="Park H.-J."/>
            <person name="Ramirez L."/>
            <person name="Alfaro M."/>
            <person name="Sun H."/>
            <person name="Tritt A."/>
            <person name="Yoshinaga Y."/>
            <person name="Zwiers L.-H."/>
            <person name="Turgeon B."/>
            <person name="Goodwin S."/>
            <person name="Spatafora J."/>
            <person name="Crous P."/>
            <person name="Grigoriev I."/>
        </authorList>
    </citation>
    <scope>NUCLEOTIDE SEQUENCE</scope>
    <source>
        <strain evidence="15">CBS 279.74</strain>
    </source>
</reference>
<evidence type="ECO:0000256" key="14">
    <source>
        <dbReference type="SAM" id="MobiDB-lite"/>
    </source>
</evidence>
<dbReference type="Gene3D" id="3.40.50.620">
    <property type="entry name" value="HUPs"/>
    <property type="match status" value="1"/>
</dbReference>
<sequence length="455" mass="50543">MATTTDQKALKTEIAGIEIQIKELQHRLEDAKARLAQSEAAAQVVAASRPSSFEEQMALIKVNLQEVLNPEIIEAALKKDEPLKIYWGTATTGRPHCGYFVPVLKIAQFLQAGCRVKILLADIHGFLDNLKAPIELVKFRAEYYRFVITALLHAVNVSTDKLEFVLGSSFELKPDYFMDLLRLASITSEHDAKRAGAEVVKQTENAPLSGLLYPLMQALDEQYLDVDVQFGGVDQRKIFALAKDVLPKIGYKERAHLMNPMVPGLQGGKMSSSDPDSKVDLLDTAELVKKKLKKSFAPPKQVEENGLLSFVEYVLLPASALKHKTQKFIVERREGEPLVYTEIAQVHKDYRDDVLTPQLLKPAITDALIELLNPIQAEFQASAEWKEIETKAYPPPPAEKKKEKKKKDKGTFHPKAKVEAKPDGTVQGADKAEVDVGKDGGAQAIEKLGLEDKKD</sequence>
<evidence type="ECO:0000313" key="16">
    <source>
        <dbReference type="Proteomes" id="UP000799428"/>
    </source>
</evidence>
<dbReference type="CDD" id="cd00805">
    <property type="entry name" value="TyrRS_core"/>
    <property type="match status" value="1"/>
</dbReference>
<dbReference type="NCBIfam" id="NF006330">
    <property type="entry name" value="PRK08560.1"/>
    <property type="match status" value="1"/>
</dbReference>
<keyword evidence="13" id="KW-0175">Coiled coil</keyword>
<dbReference type="AlphaFoldDB" id="A0A6G1KGN7"/>
<gene>
    <name evidence="15" type="ORF">K504DRAFT_489422</name>
</gene>
<evidence type="ECO:0000256" key="7">
    <source>
        <dbReference type="ARBA" id="ARBA00022840"/>
    </source>
</evidence>
<dbReference type="GO" id="GO:0005634">
    <property type="term" value="C:nucleus"/>
    <property type="evidence" value="ECO:0007669"/>
    <property type="project" value="UniProtKB-SubCell"/>
</dbReference>
<comment type="subcellular location">
    <subcellularLocation>
        <location evidence="2">Cytoplasm</location>
    </subcellularLocation>
    <subcellularLocation>
        <location evidence="1">Nucleus</location>
    </subcellularLocation>
</comment>
<dbReference type="Pfam" id="PF00579">
    <property type="entry name" value="tRNA-synt_1b"/>
    <property type="match status" value="1"/>
</dbReference>
<dbReference type="GO" id="GO:0004831">
    <property type="term" value="F:tyrosine-tRNA ligase activity"/>
    <property type="evidence" value="ECO:0007669"/>
    <property type="project" value="UniProtKB-EC"/>
</dbReference>
<evidence type="ECO:0000256" key="4">
    <source>
        <dbReference type="ARBA" id="ARBA00022490"/>
    </source>
</evidence>
<dbReference type="SUPFAM" id="SSF52374">
    <property type="entry name" value="Nucleotidylyl transferase"/>
    <property type="match status" value="1"/>
</dbReference>
<dbReference type="FunFam" id="3.40.50.620:FF:000040">
    <property type="entry name" value="Tyrosine--tRNA ligase"/>
    <property type="match status" value="1"/>
</dbReference>
<accession>A0A6G1KGN7</accession>
<evidence type="ECO:0000313" key="15">
    <source>
        <dbReference type="EMBL" id="KAF2711571.1"/>
    </source>
</evidence>
<dbReference type="GO" id="GO:0005737">
    <property type="term" value="C:cytoplasm"/>
    <property type="evidence" value="ECO:0007669"/>
    <property type="project" value="UniProtKB-SubCell"/>
</dbReference>
<dbReference type="InterPro" id="IPR002305">
    <property type="entry name" value="aa-tRNA-synth_Ic"/>
</dbReference>